<dbReference type="Pfam" id="PF00708">
    <property type="entry name" value="Acylphosphatase"/>
    <property type="match status" value="1"/>
</dbReference>
<dbReference type="PROSITE" id="PS51160">
    <property type="entry name" value="ACYLPHOSPHATASE_3"/>
    <property type="match status" value="1"/>
</dbReference>
<dbReference type="AlphaFoldDB" id="A0AAC9ERP6"/>
<accession>A0AAC9ERP6</accession>
<sequence>METKKILVTGQVQGVGFRWSTTRLAKQLDITGTVKNLASGQVAIVASGDPQQLDTFITQLRQGTTPWVVITDLDVTDSPTHHFSDFRIII</sequence>
<organism evidence="8 9">
    <name type="scientific">Levilactobacillus koreensis</name>
    <dbReference type="NCBI Taxonomy" id="637971"/>
    <lineage>
        <taxon>Bacteria</taxon>
        <taxon>Bacillati</taxon>
        <taxon>Bacillota</taxon>
        <taxon>Bacilli</taxon>
        <taxon>Lactobacillales</taxon>
        <taxon>Lactobacillaceae</taxon>
        <taxon>Levilactobacillus</taxon>
    </lineage>
</organism>
<feature type="domain" description="Acylphosphatase-like" evidence="7">
    <location>
        <begin position="3"/>
        <end position="90"/>
    </location>
</feature>
<dbReference type="KEGG" id="lko:ABN16_13575"/>
<evidence type="ECO:0000256" key="4">
    <source>
        <dbReference type="ARBA" id="ARBA00047645"/>
    </source>
</evidence>
<reference evidence="8 9" key="1">
    <citation type="submission" date="2015-07" db="EMBL/GenBank/DDBJ databases">
        <title>Lactobacillus korensis/26-25/ whole genome sequencing.</title>
        <authorList>
            <person name="Kim M.K."/>
            <person name="Im W.-T."/>
            <person name="Srinivasan S."/>
            <person name="Lee J.-J."/>
        </authorList>
    </citation>
    <scope>NUCLEOTIDE SEQUENCE [LARGE SCALE GENOMIC DNA]</scope>
    <source>
        <strain evidence="8 9">26-25</strain>
    </source>
</reference>
<name>A0AAC9ERP6_9LACO</name>
<evidence type="ECO:0000313" key="9">
    <source>
        <dbReference type="Proteomes" id="UP000036000"/>
    </source>
</evidence>
<dbReference type="InterPro" id="IPR017968">
    <property type="entry name" value="Acylphosphatase_CS"/>
</dbReference>
<keyword evidence="5" id="KW-0378">Hydrolase</keyword>
<protein>
    <recommendedName>
        <fullName evidence="3 5">acylphosphatase</fullName>
        <ecNumber evidence="2 5">3.6.1.7</ecNumber>
    </recommendedName>
</protein>
<dbReference type="PANTHER" id="PTHR47268">
    <property type="entry name" value="ACYLPHOSPHATASE"/>
    <property type="match status" value="1"/>
</dbReference>
<evidence type="ECO:0000256" key="6">
    <source>
        <dbReference type="RuleBase" id="RU004168"/>
    </source>
</evidence>
<evidence type="ECO:0000256" key="5">
    <source>
        <dbReference type="PROSITE-ProRule" id="PRU00520"/>
    </source>
</evidence>
<keyword evidence="9" id="KW-1185">Reference proteome</keyword>
<dbReference type="InterPro" id="IPR020456">
    <property type="entry name" value="Acylphosphatase"/>
</dbReference>
<dbReference type="EMBL" id="CP012033">
    <property type="protein sequence ID" value="AKP65941.1"/>
    <property type="molecule type" value="Genomic_DNA"/>
</dbReference>
<dbReference type="InterPro" id="IPR001792">
    <property type="entry name" value="Acylphosphatase-like_dom"/>
</dbReference>
<feature type="active site" evidence="5">
    <location>
        <position position="36"/>
    </location>
</feature>
<comment type="similarity">
    <text evidence="1 6">Belongs to the acylphosphatase family.</text>
</comment>
<proteinExistence type="inferred from homology"/>
<dbReference type="SUPFAM" id="SSF54975">
    <property type="entry name" value="Acylphosphatase/BLUF domain-like"/>
    <property type="match status" value="1"/>
</dbReference>
<dbReference type="PANTHER" id="PTHR47268:SF4">
    <property type="entry name" value="ACYLPHOSPHATASE"/>
    <property type="match status" value="1"/>
</dbReference>
<evidence type="ECO:0000256" key="3">
    <source>
        <dbReference type="ARBA" id="ARBA00015991"/>
    </source>
</evidence>
<dbReference type="PROSITE" id="PS00150">
    <property type="entry name" value="ACYLPHOSPHATASE_1"/>
    <property type="match status" value="1"/>
</dbReference>
<dbReference type="Proteomes" id="UP000036000">
    <property type="component" value="Chromosome"/>
</dbReference>
<dbReference type="InterPro" id="IPR036046">
    <property type="entry name" value="Acylphosphatase-like_dom_sf"/>
</dbReference>
<evidence type="ECO:0000256" key="1">
    <source>
        <dbReference type="ARBA" id="ARBA00005614"/>
    </source>
</evidence>
<gene>
    <name evidence="8" type="ORF">ABN16_13575</name>
</gene>
<feature type="active site" evidence="5">
    <location>
        <position position="18"/>
    </location>
</feature>
<evidence type="ECO:0000256" key="2">
    <source>
        <dbReference type="ARBA" id="ARBA00012150"/>
    </source>
</evidence>
<dbReference type="EC" id="3.6.1.7" evidence="2 5"/>
<evidence type="ECO:0000259" key="7">
    <source>
        <dbReference type="PROSITE" id="PS51160"/>
    </source>
</evidence>
<dbReference type="GO" id="GO:0003998">
    <property type="term" value="F:acylphosphatase activity"/>
    <property type="evidence" value="ECO:0007669"/>
    <property type="project" value="UniProtKB-EC"/>
</dbReference>
<evidence type="ECO:0000313" key="8">
    <source>
        <dbReference type="EMBL" id="AKP65941.1"/>
    </source>
</evidence>
<dbReference type="Gene3D" id="3.30.70.100">
    <property type="match status" value="1"/>
</dbReference>
<comment type="catalytic activity">
    <reaction evidence="4 5">
        <text>an acyl phosphate + H2O = a carboxylate + phosphate + H(+)</text>
        <dbReference type="Rhea" id="RHEA:14965"/>
        <dbReference type="ChEBI" id="CHEBI:15377"/>
        <dbReference type="ChEBI" id="CHEBI:15378"/>
        <dbReference type="ChEBI" id="CHEBI:29067"/>
        <dbReference type="ChEBI" id="CHEBI:43474"/>
        <dbReference type="ChEBI" id="CHEBI:59918"/>
        <dbReference type="EC" id="3.6.1.7"/>
    </reaction>
</comment>
<dbReference type="RefSeq" id="WP_048736228.1">
    <property type="nucleotide sequence ID" value="NZ_CP012033.1"/>
</dbReference>